<proteinExistence type="predicted"/>
<dbReference type="EMBL" id="BMHT01000001">
    <property type="protein sequence ID" value="GGE98798.1"/>
    <property type="molecule type" value="Genomic_DNA"/>
</dbReference>
<evidence type="ECO:0008006" key="3">
    <source>
        <dbReference type="Google" id="ProtNLM"/>
    </source>
</evidence>
<accession>A0ABQ1TLX6</accession>
<keyword evidence="2" id="KW-1185">Reference proteome</keyword>
<dbReference type="Proteomes" id="UP000632273">
    <property type="component" value="Unassembled WGS sequence"/>
</dbReference>
<protein>
    <recommendedName>
        <fullName evidence="3">TRAM domain-containing protein</fullName>
    </recommendedName>
</protein>
<gene>
    <name evidence="1" type="ORF">GCM10011383_07030</name>
</gene>
<organism evidence="1 2">
    <name type="scientific">Hymenobacter cavernae</name>
    <dbReference type="NCBI Taxonomy" id="2044852"/>
    <lineage>
        <taxon>Bacteria</taxon>
        <taxon>Pseudomonadati</taxon>
        <taxon>Bacteroidota</taxon>
        <taxon>Cytophagia</taxon>
        <taxon>Cytophagales</taxon>
        <taxon>Hymenobacteraceae</taxon>
        <taxon>Hymenobacter</taxon>
    </lineage>
</organism>
<sequence>MPRRSVSAFLRLEPPILVGSKVVAKVREVSRVKATVRTMHRGSNGQVAQGSSALAIKVAAQAKVTQMLLVRLFQLQRPSKTSVRFRSRLRQHSLS</sequence>
<evidence type="ECO:0000313" key="1">
    <source>
        <dbReference type="EMBL" id="GGE98798.1"/>
    </source>
</evidence>
<comment type="caution">
    <text evidence="1">The sequence shown here is derived from an EMBL/GenBank/DDBJ whole genome shotgun (WGS) entry which is preliminary data.</text>
</comment>
<name>A0ABQ1TLX6_9BACT</name>
<evidence type="ECO:0000313" key="2">
    <source>
        <dbReference type="Proteomes" id="UP000632273"/>
    </source>
</evidence>
<reference evidence="2" key="1">
    <citation type="journal article" date="2019" name="Int. J. Syst. Evol. Microbiol.">
        <title>The Global Catalogue of Microorganisms (GCM) 10K type strain sequencing project: providing services to taxonomists for standard genome sequencing and annotation.</title>
        <authorList>
            <consortium name="The Broad Institute Genomics Platform"/>
            <consortium name="The Broad Institute Genome Sequencing Center for Infectious Disease"/>
            <person name="Wu L."/>
            <person name="Ma J."/>
        </authorList>
    </citation>
    <scope>NUCLEOTIDE SEQUENCE [LARGE SCALE GENOMIC DNA]</scope>
    <source>
        <strain evidence="2">CGMCC 1.15197</strain>
    </source>
</reference>